<dbReference type="EMBL" id="ASPP01005643">
    <property type="protein sequence ID" value="ETO30168.1"/>
    <property type="molecule type" value="Genomic_DNA"/>
</dbReference>
<evidence type="ECO:0000313" key="2">
    <source>
        <dbReference type="EMBL" id="ETO30168.1"/>
    </source>
</evidence>
<dbReference type="GO" id="GO:0000340">
    <property type="term" value="F:RNA 7-methylguanosine cap binding"/>
    <property type="evidence" value="ECO:0007669"/>
    <property type="project" value="TreeGrafter"/>
</dbReference>
<sequence>MSTRILELIDECLLYLEPGKEEEIKSAVEELWLDKLTSLKDLVWEETLHATANAVVIKGYFGVEIEKPTIVILRRNQINEEIVKNLILPNMKLTENTELGTGFAQYKGEFKTTTTSLHETSKVKVQYYPILVDLIYPWTKTPNNEKEREDQQKMFEKHYKKYKATSDTRAVRESMQLYTRLTKPYIDSLPSKDIAWVQDILLGKKELEKNIVRCENEFVSVISQGWSTHVNCKEYPNPLEWKSKMGTNDIINNLHIIAILFDTKLKCIRDLCLAEHISLLVKIKEKTLSKISEIYGIVESQVMAYVHYPPQFYSFHIHFQCIPNVIDGMTFRFMSMGIGKAILLDDIIENLQSDLSYYQTRSITCSVRNFHPLYDYVIATEGSETKK</sequence>
<dbReference type="PANTHER" id="PTHR12978">
    <property type="entry name" value="HISTIDINE TRIAD HIT PROTEIN MEMBER"/>
    <property type="match status" value="1"/>
</dbReference>
<dbReference type="Pfam" id="PF11969">
    <property type="entry name" value="DcpS_C"/>
    <property type="match status" value="1"/>
</dbReference>
<proteinExistence type="predicted"/>
<evidence type="ECO:0000313" key="3">
    <source>
        <dbReference type="Proteomes" id="UP000023152"/>
    </source>
</evidence>
<evidence type="ECO:0008006" key="4">
    <source>
        <dbReference type="Google" id="ProtNLM"/>
    </source>
</evidence>
<dbReference type="GO" id="GO:0005634">
    <property type="term" value="C:nucleus"/>
    <property type="evidence" value="ECO:0007669"/>
    <property type="project" value="TreeGrafter"/>
</dbReference>
<name>X6NWA9_RETFI</name>
<dbReference type="GO" id="GO:0016787">
    <property type="term" value="F:hydrolase activity"/>
    <property type="evidence" value="ECO:0007669"/>
    <property type="project" value="InterPro"/>
</dbReference>
<dbReference type="Proteomes" id="UP000023152">
    <property type="component" value="Unassembled WGS sequence"/>
</dbReference>
<dbReference type="Gene3D" id="3.30.428.10">
    <property type="entry name" value="HIT-like"/>
    <property type="match status" value="1"/>
</dbReference>
<comment type="caution">
    <text evidence="2">The sequence shown here is derived from an EMBL/GenBank/DDBJ whole genome shotgun (WGS) entry which is preliminary data.</text>
</comment>
<gene>
    <name evidence="2" type="ORF">RFI_06952</name>
</gene>
<dbReference type="SUPFAM" id="SSF54197">
    <property type="entry name" value="HIT-like"/>
    <property type="match status" value="1"/>
</dbReference>
<protein>
    <recommendedName>
        <fullName evidence="4">M7GpppX diphosphatase</fullName>
    </recommendedName>
</protein>
<keyword evidence="3" id="KW-1185">Reference proteome</keyword>
<dbReference type="InterPro" id="IPR008594">
    <property type="entry name" value="DcpS/DCS2"/>
</dbReference>
<dbReference type="OrthoDB" id="10264956at2759"/>
<keyword evidence="1" id="KW-0175">Coiled coil</keyword>
<dbReference type="InterPro" id="IPR036265">
    <property type="entry name" value="HIT-like_sf"/>
</dbReference>
<evidence type="ECO:0000256" key="1">
    <source>
        <dbReference type="SAM" id="Coils"/>
    </source>
</evidence>
<organism evidence="2 3">
    <name type="scientific">Reticulomyxa filosa</name>
    <dbReference type="NCBI Taxonomy" id="46433"/>
    <lineage>
        <taxon>Eukaryota</taxon>
        <taxon>Sar</taxon>
        <taxon>Rhizaria</taxon>
        <taxon>Retaria</taxon>
        <taxon>Foraminifera</taxon>
        <taxon>Monothalamids</taxon>
        <taxon>Reticulomyxidae</taxon>
        <taxon>Reticulomyxa</taxon>
    </lineage>
</organism>
<dbReference type="GO" id="GO:0000932">
    <property type="term" value="C:P-body"/>
    <property type="evidence" value="ECO:0007669"/>
    <property type="project" value="TreeGrafter"/>
</dbReference>
<dbReference type="AlphaFoldDB" id="X6NWA9"/>
<dbReference type="PANTHER" id="PTHR12978:SF0">
    <property type="entry name" value="M7GPPPX DIPHOSPHATASE"/>
    <property type="match status" value="1"/>
</dbReference>
<dbReference type="GO" id="GO:0000290">
    <property type="term" value="P:deadenylation-dependent decapping of nuclear-transcribed mRNA"/>
    <property type="evidence" value="ECO:0007669"/>
    <property type="project" value="InterPro"/>
</dbReference>
<feature type="coiled-coil region" evidence="1">
    <location>
        <begin position="197"/>
        <end position="224"/>
    </location>
</feature>
<accession>X6NWA9</accession>
<reference evidence="2 3" key="1">
    <citation type="journal article" date="2013" name="Curr. Biol.">
        <title>The Genome of the Foraminiferan Reticulomyxa filosa.</title>
        <authorList>
            <person name="Glockner G."/>
            <person name="Hulsmann N."/>
            <person name="Schleicher M."/>
            <person name="Noegel A.A."/>
            <person name="Eichinger L."/>
            <person name="Gallinger C."/>
            <person name="Pawlowski J."/>
            <person name="Sierra R."/>
            <person name="Euteneuer U."/>
            <person name="Pillet L."/>
            <person name="Moustafa A."/>
            <person name="Platzer M."/>
            <person name="Groth M."/>
            <person name="Szafranski K."/>
            <person name="Schliwa M."/>
        </authorList>
    </citation>
    <scope>NUCLEOTIDE SEQUENCE [LARGE SCALE GENOMIC DNA]</scope>
</reference>